<evidence type="ECO:0000313" key="2">
    <source>
        <dbReference type="Proteomes" id="UP001152795"/>
    </source>
</evidence>
<comment type="caution">
    <text evidence="1">The sequence shown here is derived from an EMBL/GenBank/DDBJ whole genome shotgun (WGS) entry which is preliminary data.</text>
</comment>
<name>A0A6S7IC10_PARCT</name>
<dbReference type="EMBL" id="CACRXK020008326">
    <property type="protein sequence ID" value="CAB4014493.1"/>
    <property type="molecule type" value="Genomic_DNA"/>
</dbReference>
<dbReference type="Proteomes" id="UP001152795">
    <property type="component" value="Unassembled WGS sequence"/>
</dbReference>
<reference evidence="1" key="1">
    <citation type="submission" date="2020-04" db="EMBL/GenBank/DDBJ databases">
        <authorList>
            <person name="Alioto T."/>
            <person name="Alioto T."/>
            <person name="Gomez Garrido J."/>
        </authorList>
    </citation>
    <scope>NUCLEOTIDE SEQUENCE</scope>
    <source>
        <strain evidence="1">A484AB</strain>
    </source>
</reference>
<keyword evidence="2" id="KW-1185">Reference proteome</keyword>
<gene>
    <name evidence="1" type="ORF">PACLA_8A087813</name>
</gene>
<evidence type="ECO:0000313" key="1">
    <source>
        <dbReference type="EMBL" id="CAB4014493.1"/>
    </source>
</evidence>
<dbReference type="AlphaFoldDB" id="A0A6S7IC10"/>
<sequence length="824" mass="91900">MEFRAKNVNCIDTFQNRKRIYDELIITDRDKKSPKASGIPTDWFHWEEYLLGLACRCLERLNRLSDGNLSIYNQFTIENYGECWSTRHGHDSPYILTRSNNCIGAGYLDCQQNSTSECSGTQLSSFLYQIHNRTKLLDEHCEIVKRIVCPSSTITLLQNSSTPFLGNATVFGNFTNTRQYPTSQFLRNSTVLINTTNTWQYMSSQFLRNSTALINTTNIWQNTISQALDTSAVLKNATNTSLNTYSQMPSSTIWSIDSQTTRLKTSSLYTTFNESTSKTFSNQTDSMLSQLQTLNTGELHTSGSKLQNVTLAPTQIFITGSMRYTTSATELSNVESTRPYSNHSISLTLARSSETTVSTPSNAEQIANKSYYISKDASSMTRLSVNRETTLQTSKLSFTISSINTSPIKETSIRASQSIFQQNLSTSESIKQILSTRLDTMLSSALSGQLNITSTTTGNVISMTPKPDQSNTSGYISTTQTMYSHLPVQSVEKSPEVPQVLQNSSIISINIHNTEISTSSIQFRDLHTLSTILSGKLTQIIQPSYMKSSLQWYSNASGRNLISTSSFSESYKDPRNYSSIKQSETSMMGSQFTHANVVLSLRSHVNETLFTSIFNESSTRFLNSVYPTTWLNETPTSVYVYPFSPLEETSTMQRSMSSQIKASHEISRANKPSLTSIFKENSTRYLSSTPHNVRSFLPLEAGTTSTLQRSMSSQQIKASYETSRVNKPSLTSIFKENSTNFLSSTPHNVRSSLQLEGTTSTMQRSISSQIKASSEITVSSESQRVPDNSNSRTVTPNGGNSAMTQLPTIFMVIFIIMLIHFAYA</sequence>
<protein>
    <submittedName>
        <fullName evidence="1">Uncharacterized protein</fullName>
    </submittedName>
</protein>
<organism evidence="1 2">
    <name type="scientific">Paramuricea clavata</name>
    <name type="common">Red gorgonian</name>
    <name type="synonym">Violescent sea-whip</name>
    <dbReference type="NCBI Taxonomy" id="317549"/>
    <lineage>
        <taxon>Eukaryota</taxon>
        <taxon>Metazoa</taxon>
        <taxon>Cnidaria</taxon>
        <taxon>Anthozoa</taxon>
        <taxon>Octocorallia</taxon>
        <taxon>Malacalcyonacea</taxon>
        <taxon>Plexauridae</taxon>
        <taxon>Paramuricea</taxon>
    </lineage>
</organism>
<accession>A0A6S7IC10</accession>
<proteinExistence type="predicted"/>
<dbReference type="OrthoDB" id="10570258at2759"/>